<dbReference type="PANTHER" id="PTHR42899">
    <property type="entry name" value="SPERMATOGENESIS-ASSOCIATED PROTEIN 20"/>
    <property type="match status" value="1"/>
</dbReference>
<dbReference type="PIRSF" id="PIRSF006402">
    <property type="entry name" value="UCP006402_thioredoxin"/>
    <property type="match status" value="1"/>
</dbReference>
<dbReference type="AlphaFoldDB" id="A0A438B5B0"/>
<sequence length="673" mass="72287">MSLERNTLGGATSPYLRQHADNPVYWQQWGPEALAWARERNVPILLSIGYASCHWCHVMAHESFEDAQTAAVMNEHFVCIKVDREERPDLDSVYMNATVAMTGQGGWPMTCFLTPDGAPFYCGTYYPPQPRGGMPSFTQLLHAITDTWHTRRGEVDNAAASVVTELRRSSGALPAGGPPVDVTLLSGAVASVLRDEDRNHGGFGGAPKFPPSMLLEGLLRSYERTGATPVLDVAVRTAEAMARGGIYDQIGGGFARYSVDAGWVVPHFEKMLYDNALLLRFYAHLARRTDYALARRVAEETAEFMLRDLRTGAGAFASALDADTDGEEGLTYAWTHTQLTEALGPDEGAWAAETFAVTQEGTFERGSSVLQLLADPSDDARFADVRARLFAARERRPQPARDDKVVTAWNGLAITALAEAGATLDRPEWVWAAEECARVLLTTHMVDGRLRRASLAGVAGESAGILEDHGALATGLLALHQVTGSDEWLDAATGLLDTSIDHFADPDEAGSWFDTADDAETLVSRPRDPLDGATPSGASVTTEALLTASSLVDADRSTKYAAAAADSLARAAVVMQRAPRSAGHWLAVAEASVRGPLQIAVSEDSPDSPSELARQARRLAPGGAVVVAGLTDSMPLLADRRPIGGVPTAYVCRGFVCDRPVTDLEDLRELASR</sequence>
<evidence type="ECO:0000259" key="1">
    <source>
        <dbReference type="Pfam" id="PF03190"/>
    </source>
</evidence>
<reference evidence="2 3" key="1">
    <citation type="submission" date="2018-11" db="EMBL/GenBank/DDBJ databases">
        <title>Rhodococcus spongicola sp. nov. and Rhodococcus xishaensis sp. nov. from marine sponges.</title>
        <authorList>
            <person name="Li L."/>
            <person name="Lin H.W."/>
        </authorList>
    </citation>
    <scope>NUCLEOTIDE SEQUENCE [LARGE SCALE GENOMIC DNA]</scope>
    <source>
        <strain evidence="2 3">LHW50502</strain>
    </source>
</reference>
<dbReference type="CDD" id="cd02955">
    <property type="entry name" value="SSP411"/>
    <property type="match status" value="1"/>
</dbReference>
<keyword evidence="3" id="KW-1185">Reference proteome</keyword>
<evidence type="ECO:0000313" key="2">
    <source>
        <dbReference type="EMBL" id="RVW06185.1"/>
    </source>
</evidence>
<dbReference type="SUPFAM" id="SSF52833">
    <property type="entry name" value="Thioredoxin-like"/>
    <property type="match status" value="1"/>
</dbReference>
<evidence type="ECO:0000313" key="3">
    <source>
        <dbReference type="Proteomes" id="UP000284333"/>
    </source>
</evidence>
<dbReference type="InterPro" id="IPR004879">
    <property type="entry name" value="Ssp411-like_TRX"/>
</dbReference>
<dbReference type="RefSeq" id="WP_127945047.1">
    <property type="nucleotide sequence ID" value="NZ_RKLN01000001.1"/>
</dbReference>
<dbReference type="InterPro" id="IPR012341">
    <property type="entry name" value="6hp_glycosidase-like_sf"/>
</dbReference>
<organism evidence="2 3">
    <name type="scientific">Rhodococcus spongiicola</name>
    <dbReference type="NCBI Taxonomy" id="2487352"/>
    <lineage>
        <taxon>Bacteria</taxon>
        <taxon>Bacillati</taxon>
        <taxon>Actinomycetota</taxon>
        <taxon>Actinomycetes</taxon>
        <taxon>Mycobacteriales</taxon>
        <taxon>Nocardiaceae</taxon>
        <taxon>Rhodococcus</taxon>
    </lineage>
</organism>
<dbReference type="EMBL" id="RKLN01000001">
    <property type="protein sequence ID" value="RVW06185.1"/>
    <property type="molecule type" value="Genomic_DNA"/>
</dbReference>
<accession>A0A438B5B0</accession>
<feature type="domain" description="Spermatogenesis-associated protein 20-like TRX" evidence="1">
    <location>
        <begin position="6"/>
        <end position="166"/>
    </location>
</feature>
<dbReference type="Gene3D" id="1.50.10.10">
    <property type="match status" value="1"/>
</dbReference>
<gene>
    <name evidence="2" type="ORF">EF834_01635</name>
</gene>
<name>A0A438B5B0_9NOCA</name>
<dbReference type="PANTHER" id="PTHR42899:SF1">
    <property type="entry name" value="SPERMATOGENESIS-ASSOCIATED PROTEIN 20"/>
    <property type="match status" value="1"/>
</dbReference>
<dbReference type="GO" id="GO:0005975">
    <property type="term" value="P:carbohydrate metabolic process"/>
    <property type="evidence" value="ECO:0007669"/>
    <property type="project" value="InterPro"/>
</dbReference>
<dbReference type="InterPro" id="IPR024705">
    <property type="entry name" value="Ssp411"/>
</dbReference>
<dbReference type="InterPro" id="IPR008928">
    <property type="entry name" value="6-hairpin_glycosidase_sf"/>
</dbReference>
<dbReference type="Gene3D" id="3.40.30.10">
    <property type="entry name" value="Glutaredoxin"/>
    <property type="match status" value="1"/>
</dbReference>
<protein>
    <submittedName>
        <fullName evidence="2">Thioredoxin domain-containing protein</fullName>
    </submittedName>
</protein>
<dbReference type="OrthoDB" id="9762614at2"/>
<dbReference type="SUPFAM" id="SSF48208">
    <property type="entry name" value="Six-hairpin glycosidases"/>
    <property type="match status" value="1"/>
</dbReference>
<comment type="caution">
    <text evidence="2">The sequence shown here is derived from an EMBL/GenBank/DDBJ whole genome shotgun (WGS) entry which is preliminary data.</text>
</comment>
<dbReference type="Proteomes" id="UP000284333">
    <property type="component" value="Unassembled WGS sequence"/>
</dbReference>
<dbReference type="Pfam" id="PF03190">
    <property type="entry name" value="Thioredox_DsbH"/>
    <property type="match status" value="1"/>
</dbReference>
<proteinExistence type="predicted"/>
<dbReference type="InterPro" id="IPR036249">
    <property type="entry name" value="Thioredoxin-like_sf"/>
</dbReference>